<feature type="non-terminal residue" evidence="2">
    <location>
        <position position="263"/>
    </location>
</feature>
<reference evidence="2" key="1">
    <citation type="submission" date="2018-05" db="EMBL/GenBank/DDBJ databases">
        <authorList>
            <person name="Lanie J.A."/>
            <person name="Ng W.-L."/>
            <person name="Kazmierczak K.M."/>
            <person name="Andrzejewski T.M."/>
            <person name="Davidsen T.M."/>
            <person name="Wayne K.J."/>
            <person name="Tettelin H."/>
            <person name="Glass J.I."/>
            <person name="Rusch D."/>
            <person name="Podicherti R."/>
            <person name="Tsui H.-C.T."/>
            <person name="Winkler M.E."/>
        </authorList>
    </citation>
    <scope>NUCLEOTIDE SEQUENCE</scope>
</reference>
<dbReference type="InterPro" id="IPR015424">
    <property type="entry name" value="PyrdxlP-dep_Trfase"/>
</dbReference>
<evidence type="ECO:0000259" key="1">
    <source>
        <dbReference type="Pfam" id="PF00266"/>
    </source>
</evidence>
<accession>A0A382XGZ7</accession>
<dbReference type="EMBL" id="UINC01167691">
    <property type="protein sequence ID" value="SVD70342.1"/>
    <property type="molecule type" value="Genomic_DNA"/>
</dbReference>
<feature type="domain" description="Aminotransferase class V" evidence="1">
    <location>
        <begin position="30"/>
        <end position="247"/>
    </location>
</feature>
<protein>
    <recommendedName>
        <fullName evidence="1">Aminotransferase class V domain-containing protein</fullName>
    </recommendedName>
</protein>
<sequence>MSLENISLDIDFVRSQFPAFKDPLCKDWAFFENAGGSYVPQTVINHLNKFMISTKVQPYAEYEMSKIAGGQMDKSIHLFAQMINAKKNEILIGSSTTMNMYVLSQAFKKFIKPGDEIIVTNQDHEANIGAWRKLKNEGAIIKEWKINKFTAELDIEQFEKLLCNKTKIVAVTHCSNIVGSINNLKKITEIAHEHNAYVIGDGVSYAPHGLPNVKELDVDFYAFSLYKTYGPHLALLYGKEEVLEKLPNQNHKFLEGQIPYTLN</sequence>
<dbReference type="InterPro" id="IPR000192">
    <property type="entry name" value="Aminotrans_V_dom"/>
</dbReference>
<dbReference type="PANTHER" id="PTHR43586:SF21">
    <property type="entry name" value="PYRIDOXAL PHOSPHATE (PLP)-DEPENDENT ASPARTATE AMINOTRANSFERASE SUPERFAMILY"/>
    <property type="match status" value="1"/>
</dbReference>
<gene>
    <name evidence="2" type="ORF">METZ01_LOCUS423196</name>
</gene>
<dbReference type="Pfam" id="PF00266">
    <property type="entry name" value="Aminotran_5"/>
    <property type="match status" value="1"/>
</dbReference>
<name>A0A382XGZ7_9ZZZZ</name>
<dbReference type="PANTHER" id="PTHR43586">
    <property type="entry name" value="CYSTEINE DESULFURASE"/>
    <property type="match status" value="1"/>
</dbReference>
<dbReference type="InterPro" id="IPR015421">
    <property type="entry name" value="PyrdxlP-dep_Trfase_major"/>
</dbReference>
<organism evidence="2">
    <name type="scientific">marine metagenome</name>
    <dbReference type="NCBI Taxonomy" id="408172"/>
    <lineage>
        <taxon>unclassified sequences</taxon>
        <taxon>metagenomes</taxon>
        <taxon>ecological metagenomes</taxon>
    </lineage>
</organism>
<dbReference type="AlphaFoldDB" id="A0A382XGZ7"/>
<proteinExistence type="predicted"/>
<evidence type="ECO:0000313" key="2">
    <source>
        <dbReference type="EMBL" id="SVD70342.1"/>
    </source>
</evidence>
<dbReference type="SUPFAM" id="SSF53383">
    <property type="entry name" value="PLP-dependent transferases"/>
    <property type="match status" value="1"/>
</dbReference>
<dbReference type="Gene3D" id="3.40.640.10">
    <property type="entry name" value="Type I PLP-dependent aspartate aminotransferase-like (Major domain)"/>
    <property type="match status" value="1"/>
</dbReference>